<proteinExistence type="predicted"/>
<evidence type="ECO:0000313" key="2">
    <source>
        <dbReference type="EMBL" id="TLM91773.1"/>
    </source>
</evidence>
<protein>
    <submittedName>
        <fullName evidence="2">Uncharacterized protein</fullName>
    </submittedName>
</protein>
<keyword evidence="3" id="KW-1185">Reference proteome</keyword>
<organism evidence="2 3">
    <name type="scientific">Hymenobacter jeollabukensis</name>
    <dbReference type="NCBI Taxonomy" id="2025313"/>
    <lineage>
        <taxon>Bacteria</taxon>
        <taxon>Pseudomonadati</taxon>
        <taxon>Bacteroidota</taxon>
        <taxon>Cytophagia</taxon>
        <taxon>Cytophagales</taxon>
        <taxon>Hymenobacteraceae</taxon>
        <taxon>Hymenobacter</taxon>
    </lineage>
</organism>
<keyword evidence="1" id="KW-0732">Signal</keyword>
<evidence type="ECO:0000256" key="1">
    <source>
        <dbReference type="SAM" id="SignalP"/>
    </source>
</evidence>
<dbReference type="Pfam" id="PF20559">
    <property type="entry name" value="DUF6770"/>
    <property type="match status" value="1"/>
</dbReference>
<dbReference type="InterPro" id="IPR046661">
    <property type="entry name" value="DUF6770"/>
</dbReference>
<comment type="caution">
    <text evidence="2">The sequence shown here is derived from an EMBL/GenBank/DDBJ whole genome shotgun (WGS) entry which is preliminary data.</text>
</comment>
<name>A0A5R8WPT7_9BACT</name>
<evidence type="ECO:0000313" key="3">
    <source>
        <dbReference type="Proteomes" id="UP000305517"/>
    </source>
</evidence>
<gene>
    <name evidence="2" type="ORF">FDY95_14530</name>
</gene>
<dbReference type="Proteomes" id="UP000305517">
    <property type="component" value="Unassembled WGS sequence"/>
</dbReference>
<dbReference type="OrthoDB" id="9816849at2"/>
<dbReference type="RefSeq" id="WP_138078714.1">
    <property type="nucleotide sequence ID" value="NZ_VAJM01000006.1"/>
</dbReference>
<feature type="signal peptide" evidence="1">
    <location>
        <begin position="1"/>
        <end position="29"/>
    </location>
</feature>
<accession>A0A5R8WPT7</accession>
<reference evidence="2 3" key="1">
    <citation type="submission" date="2019-05" db="EMBL/GenBank/DDBJ databases">
        <title>Hymenobacter edaphi sp. nov., isolated from abandoned arsenic-contaminated farmland soil.</title>
        <authorList>
            <person name="Nie L."/>
        </authorList>
    </citation>
    <scope>NUCLEOTIDE SEQUENCE [LARGE SCALE GENOMIC DNA]</scope>
    <source>
        <strain evidence="2 3">1-3-3-8</strain>
    </source>
</reference>
<dbReference type="AlphaFoldDB" id="A0A5R8WPT7"/>
<dbReference type="EMBL" id="VAJM01000006">
    <property type="protein sequence ID" value="TLM91773.1"/>
    <property type="molecule type" value="Genomic_DNA"/>
</dbReference>
<feature type="chain" id="PRO_5024409034" evidence="1">
    <location>
        <begin position="30"/>
        <end position="527"/>
    </location>
</feature>
<sequence>MTTFPQRPLGGLLTLALAAGLLLPGRAQAQQQLSIKGVPGQPQLLPIEGKGYMALYRSEAGEDGHDLYAVRVLDPELKVKYQYALPVPVGAVPLATLPGKATYTLAFHSRGGAGLALYSFNTQTGAQLGRELEALPDTRRAPAGAPLVVGTPTDGVCLVQPYRNDTTGYAITVLDANLKPEWSQMYFPKDLRQHVPLKVAVSKDVITLVLSDTYVVNRNLKTQRTITDFSVLGIDRASGRVLYRTPTRRDGLTMLPEQLLPLADGRVATTGLYFNSRATRVDSAQGVFLTTYKPDGSAAAPVLTSWADLGKSLNDPSLGPRIQSRRGYLPLHELITTTGNDAKLIGEYSTSVQPGGASQPGPFVVLNFDATGKPSGIYPVARTFKAGSSADELRYSHYRNVVGKQAEPYLLYTGVEGQQEYAYATVLANVPTRTAVRAASSLEKLPDPPAPPQPTNELQQGIDLFRKNLNTTAEVVNKFVYGEAPPQPVYFRQDPLTGFVAATPGKVLLYRYEPGRKMLRLQTVALQ</sequence>